<reference evidence="3 4" key="1">
    <citation type="journal article" date="2015" name="Genome Biol.">
        <title>Comparative genomics of Steinernema reveals deeply conserved gene regulatory networks.</title>
        <authorList>
            <person name="Dillman A.R."/>
            <person name="Macchietto M."/>
            <person name="Porter C.F."/>
            <person name="Rogers A."/>
            <person name="Williams B."/>
            <person name="Antoshechkin I."/>
            <person name="Lee M.M."/>
            <person name="Goodwin Z."/>
            <person name="Lu X."/>
            <person name="Lewis E.E."/>
            <person name="Goodrich-Blair H."/>
            <person name="Stock S.P."/>
            <person name="Adams B.J."/>
            <person name="Sternberg P.W."/>
            <person name="Mortazavi A."/>
        </authorList>
    </citation>
    <scope>NUCLEOTIDE SEQUENCE [LARGE SCALE GENOMIC DNA]</scope>
    <source>
        <strain evidence="3 4">ALL</strain>
    </source>
</reference>
<keyword evidence="2" id="KW-0472">Membrane</keyword>
<protein>
    <submittedName>
        <fullName evidence="3">Uncharacterized protein</fullName>
    </submittedName>
</protein>
<evidence type="ECO:0000256" key="1">
    <source>
        <dbReference type="SAM" id="MobiDB-lite"/>
    </source>
</evidence>
<feature type="compositionally biased region" description="Polar residues" evidence="1">
    <location>
        <begin position="132"/>
        <end position="152"/>
    </location>
</feature>
<feature type="region of interest" description="Disordered" evidence="1">
    <location>
        <begin position="1"/>
        <end position="33"/>
    </location>
</feature>
<dbReference type="EMBL" id="AZBU02000002">
    <property type="protein sequence ID" value="TKR93137.1"/>
    <property type="molecule type" value="Genomic_DNA"/>
</dbReference>
<organism evidence="3 4">
    <name type="scientific">Steinernema carpocapsae</name>
    <name type="common">Entomopathogenic nematode</name>
    <dbReference type="NCBI Taxonomy" id="34508"/>
    <lineage>
        <taxon>Eukaryota</taxon>
        <taxon>Metazoa</taxon>
        <taxon>Ecdysozoa</taxon>
        <taxon>Nematoda</taxon>
        <taxon>Chromadorea</taxon>
        <taxon>Rhabditida</taxon>
        <taxon>Tylenchina</taxon>
        <taxon>Panagrolaimomorpha</taxon>
        <taxon>Strongyloidoidea</taxon>
        <taxon>Steinernematidae</taxon>
        <taxon>Steinernema</taxon>
    </lineage>
</organism>
<proteinExistence type="predicted"/>
<keyword evidence="2" id="KW-1133">Transmembrane helix</keyword>
<dbReference type="OrthoDB" id="5838996at2759"/>
<accession>A0A4U5P9Z8</accession>
<reference evidence="3 4" key="2">
    <citation type="journal article" date="2019" name="G3 (Bethesda)">
        <title>Hybrid Assembly of the Genome of the Entomopathogenic Nematode Steinernema carpocapsae Identifies the X-Chromosome.</title>
        <authorList>
            <person name="Serra L."/>
            <person name="Macchietto M."/>
            <person name="Macias-Munoz A."/>
            <person name="McGill C.J."/>
            <person name="Rodriguez I.M."/>
            <person name="Rodriguez B."/>
            <person name="Murad R."/>
            <person name="Mortazavi A."/>
        </authorList>
    </citation>
    <scope>NUCLEOTIDE SEQUENCE [LARGE SCALE GENOMIC DNA]</scope>
    <source>
        <strain evidence="3 4">ALL</strain>
    </source>
</reference>
<name>A0A4U5P9Z8_STECR</name>
<feature type="compositionally biased region" description="Acidic residues" evidence="1">
    <location>
        <begin position="113"/>
        <end position="128"/>
    </location>
</feature>
<evidence type="ECO:0000313" key="3">
    <source>
        <dbReference type="EMBL" id="TKR93137.1"/>
    </source>
</evidence>
<dbReference type="Proteomes" id="UP000298663">
    <property type="component" value="Unassembled WGS sequence"/>
</dbReference>
<keyword evidence="2" id="KW-0812">Transmembrane</keyword>
<keyword evidence="4" id="KW-1185">Reference proteome</keyword>
<evidence type="ECO:0000256" key="2">
    <source>
        <dbReference type="SAM" id="Phobius"/>
    </source>
</evidence>
<comment type="caution">
    <text evidence="3">The sequence shown here is derived from an EMBL/GenBank/DDBJ whole genome shotgun (WGS) entry which is preliminary data.</text>
</comment>
<feature type="region of interest" description="Disordered" evidence="1">
    <location>
        <begin position="97"/>
        <end position="203"/>
    </location>
</feature>
<sequence>MPIVRIGRNQSPGPHSLPGQGRPQLTTQHPMGPTSPFEYHPTPHLIGLILFVVFPLIYLTGRLAFGTVSLAFCVLRFMLASACDFLYSDEDELDFERSERPAVAETSKHEVVEDTNEESDDHESEAEDVVSNNVHLTNGLTSNGATKDGQPSSEEDSVDSGMGIMQSGSFSNGIGANSVAVGSGGAQTSPTKKHRRWSKKHRP</sequence>
<feature type="transmembrane region" description="Helical" evidence="2">
    <location>
        <begin position="45"/>
        <end position="75"/>
    </location>
</feature>
<feature type="compositionally biased region" description="Basic residues" evidence="1">
    <location>
        <begin position="191"/>
        <end position="203"/>
    </location>
</feature>
<feature type="compositionally biased region" description="Basic and acidic residues" evidence="1">
    <location>
        <begin position="97"/>
        <end position="112"/>
    </location>
</feature>
<evidence type="ECO:0000313" key="4">
    <source>
        <dbReference type="Proteomes" id="UP000298663"/>
    </source>
</evidence>
<gene>
    <name evidence="3" type="ORF">L596_007648</name>
</gene>
<dbReference type="AlphaFoldDB" id="A0A4U5P9Z8"/>